<reference evidence="8" key="1">
    <citation type="journal article" date="2020" name="Stud. Mycol.">
        <title>101 Dothideomycetes genomes: a test case for predicting lifestyles and emergence of pathogens.</title>
        <authorList>
            <person name="Haridas S."/>
            <person name="Albert R."/>
            <person name="Binder M."/>
            <person name="Bloem J."/>
            <person name="Labutti K."/>
            <person name="Salamov A."/>
            <person name="Andreopoulos B."/>
            <person name="Baker S."/>
            <person name="Barry K."/>
            <person name="Bills G."/>
            <person name="Bluhm B."/>
            <person name="Cannon C."/>
            <person name="Castanera R."/>
            <person name="Culley D."/>
            <person name="Daum C."/>
            <person name="Ezra D."/>
            <person name="Gonzalez J."/>
            <person name="Henrissat B."/>
            <person name="Kuo A."/>
            <person name="Liang C."/>
            <person name="Lipzen A."/>
            <person name="Lutzoni F."/>
            <person name="Magnuson J."/>
            <person name="Mondo S."/>
            <person name="Nolan M."/>
            <person name="Ohm R."/>
            <person name="Pangilinan J."/>
            <person name="Park H.-J."/>
            <person name="Ramirez L."/>
            <person name="Alfaro M."/>
            <person name="Sun H."/>
            <person name="Tritt A."/>
            <person name="Yoshinaga Y."/>
            <person name="Zwiers L.-H."/>
            <person name="Turgeon B."/>
            <person name="Goodwin S."/>
            <person name="Spatafora J."/>
            <person name="Crous P."/>
            <person name="Grigoriev I."/>
        </authorList>
    </citation>
    <scope>NUCLEOTIDE SEQUENCE</scope>
    <source>
        <strain evidence="8">ATCC 16933</strain>
    </source>
</reference>
<evidence type="ECO:0000256" key="5">
    <source>
        <dbReference type="ARBA" id="ARBA00023002"/>
    </source>
</evidence>
<gene>
    <name evidence="8" type="ORF">BDY21DRAFT_324656</name>
</gene>
<evidence type="ECO:0000256" key="6">
    <source>
        <dbReference type="SAM" id="SignalP"/>
    </source>
</evidence>
<dbReference type="PIRSF" id="PIRSF000137">
    <property type="entry name" value="Alcohol_oxidase"/>
    <property type="match status" value="1"/>
</dbReference>
<keyword evidence="3" id="KW-0285">Flavoprotein</keyword>
<evidence type="ECO:0000259" key="7">
    <source>
        <dbReference type="PROSITE" id="PS00624"/>
    </source>
</evidence>
<dbReference type="GO" id="GO:0044550">
    <property type="term" value="P:secondary metabolite biosynthetic process"/>
    <property type="evidence" value="ECO:0007669"/>
    <property type="project" value="TreeGrafter"/>
</dbReference>
<dbReference type="InterPro" id="IPR012132">
    <property type="entry name" value="GMC_OxRdtase"/>
</dbReference>
<protein>
    <recommendedName>
        <fullName evidence="7">Glucose-methanol-choline oxidoreductase N-terminal domain-containing protein</fullName>
    </recommendedName>
</protein>
<dbReference type="SUPFAM" id="SSF54373">
    <property type="entry name" value="FAD-linked reductases, C-terminal domain"/>
    <property type="match status" value="1"/>
</dbReference>
<accession>A0A6A6NUC5</accession>
<dbReference type="PANTHER" id="PTHR11552:SF115">
    <property type="entry name" value="DEHYDROGENASE XPTC-RELATED"/>
    <property type="match status" value="1"/>
</dbReference>
<sequence>MYSHSKPSGLSIVTVALILGLATHLAASMPYIPMRARHVANVADLRESYDYIIVGGGTAGLTVADRLTEDGEYTVLVIEHGYFYDANDVLGGGRQAAQYNLTSVPQPMLGNKTAPVDIGHCVGGSSAINGMAVMRGTAEEYNIWAELGGEGSTWDWDGMLPYFKKAMHFMPPDAALAADFHISYDIESAWGQYEDTRVYASYPGSYMSPQLLTIYNAMSVMPGVDVPADGHAGTHGLFYYPVSVDPRSMTRSYSRTGHWDNLNRTNYEIITGSRADEILFDGSIANGVAFVPKDGNVTTATTVKATKEVIIAAGTIHTPQLLQLSGIGPADLLEQANIPVKVDLPGVGSNFQDHPLGPSVAYRWGTTPPSPINSTGGFGGFGPGTRFPPMTQGLGAFLSLPVVSPDNYDAIAAKYESQDLADYVPETTAESVLAGYKLQQEIYAREMRSEEVSFLNQLIGGTPGAMPIGLHVTSRGTVRIDPMHPEAEPLVDYAALTNPVDMDLMIAYVRFVRRFMESEPFAPYNATEVYPGASVTSDDDLASWIRGVYTPRGYHPIGTASKMPRELGGVVDEGLLVHGTERLSVVDASIMPTLIGGTTQLTVYAIAEKAAALIKSRQ</sequence>
<feature type="signal peptide" evidence="6">
    <location>
        <begin position="1"/>
        <end position="28"/>
    </location>
</feature>
<keyword evidence="4" id="KW-0274">FAD</keyword>
<dbReference type="Pfam" id="PF05199">
    <property type="entry name" value="GMC_oxred_C"/>
    <property type="match status" value="1"/>
</dbReference>
<dbReference type="PANTHER" id="PTHR11552">
    <property type="entry name" value="GLUCOSE-METHANOL-CHOLINE GMC OXIDOREDUCTASE"/>
    <property type="match status" value="1"/>
</dbReference>
<feature type="domain" description="Glucose-methanol-choline oxidoreductase N-terminal" evidence="7">
    <location>
        <begin position="314"/>
        <end position="328"/>
    </location>
</feature>
<dbReference type="GO" id="GO:0050660">
    <property type="term" value="F:flavin adenine dinucleotide binding"/>
    <property type="evidence" value="ECO:0007669"/>
    <property type="project" value="InterPro"/>
</dbReference>
<dbReference type="Gene3D" id="4.10.450.10">
    <property type="entry name" value="Glucose Oxidase, domain 2"/>
    <property type="match status" value="1"/>
</dbReference>
<dbReference type="Pfam" id="PF00732">
    <property type="entry name" value="GMC_oxred_N"/>
    <property type="match status" value="1"/>
</dbReference>
<dbReference type="InterPro" id="IPR007867">
    <property type="entry name" value="GMC_OxRtase_C"/>
</dbReference>
<comment type="cofactor">
    <cofactor evidence="1">
        <name>FAD</name>
        <dbReference type="ChEBI" id="CHEBI:57692"/>
    </cofactor>
</comment>
<keyword evidence="5" id="KW-0560">Oxidoreductase</keyword>
<dbReference type="PROSITE" id="PS00624">
    <property type="entry name" value="GMC_OXRED_2"/>
    <property type="match status" value="1"/>
</dbReference>
<keyword evidence="9" id="KW-1185">Reference proteome</keyword>
<evidence type="ECO:0000256" key="1">
    <source>
        <dbReference type="ARBA" id="ARBA00001974"/>
    </source>
</evidence>
<evidence type="ECO:0000256" key="2">
    <source>
        <dbReference type="ARBA" id="ARBA00010790"/>
    </source>
</evidence>
<dbReference type="InterPro" id="IPR036188">
    <property type="entry name" value="FAD/NAD-bd_sf"/>
</dbReference>
<dbReference type="Proteomes" id="UP000799766">
    <property type="component" value="Unassembled WGS sequence"/>
</dbReference>
<feature type="chain" id="PRO_5025426933" description="Glucose-methanol-choline oxidoreductase N-terminal domain-containing protein" evidence="6">
    <location>
        <begin position="29"/>
        <end position="618"/>
    </location>
</feature>
<comment type="similarity">
    <text evidence="2">Belongs to the GMC oxidoreductase family.</text>
</comment>
<organism evidence="8 9">
    <name type="scientific">Lineolata rhizophorae</name>
    <dbReference type="NCBI Taxonomy" id="578093"/>
    <lineage>
        <taxon>Eukaryota</taxon>
        <taxon>Fungi</taxon>
        <taxon>Dikarya</taxon>
        <taxon>Ascomycota</taxon>
        <taxon>Pezizomycotina</taxon>
        <taxon>Dothideomycetes</taxon>
        <taxon>Dothideomycetes incertae sedis</taxon>
        <taxon>Lineolatales</taxon>
        <taxon>Lineolataceae</taxon>
        <taxon>Lineolata</taxon>
    </lineage>
</organism>
<evidence type="ECO:0000313" key="9">
    <source>
        <dbReference type="Proteomes" id="UP000799766"/>
    </source>
</evidence>
<dbReference type="Gene3D" id="3.50.50.60">
    <property type="entry name" value="FAD/NAD(P)-binding domain"/>
    <property type="match status" value="1"/>
</dbReference>
<dbReference type="GO" id="GO:0016614">
    <property type="term" value="F:oxidoreductase activity, acting on CH-OH group of donors"/>
    <property type="evidence" value="ECO:0007669"/>
    <property type="project" value="InterPro"/>
</dbReference>
<dbReference type="OrthoDB" id="269227at2759"/>
<evidence type="ECO:0000256" key="4">
    <source>
        <dbReference type="ARBA" id="ARBA00022827"/>
    </source>
</evidence>
<evidence type="ECO:0000256" key="3">
    <source>
        <dbReference type="ARBA" id="ARBA00022630"/>
    </source>
</evidence>
<dbReference type="EMBL" id="MU001687">
    <property type="protein sequence ID" value="KAF2455331.1"/>
    <property type="molecule type" value="Genomic_DNA"/>
</dbReference>
<proteinExistence type="inferred from homology"/>
<dbReference type="InterPro" id="IPR000172">
    <property type="entry name" value="GMC_OxRdtase_N"/>
</dbReference>
<dbReference type="Gene3D" id="3.30.560.10">
    <property type="entry name" value="Glucose Oxidase, domain 3"/>
    <property type="match status" value="1"/>
</dbReference>
<evidence type="ECO:0000313" key="8">
    <source>
        <dbReference type="EMBL" id="KAF2455331.1"/>
    </source>
</evidence>
<dbReference type="SUPFAM" id="SSF51905">
    <property type="entry name" value="FAD/NAD(P)-binding domain"/>
    <property type="match status" value="1"/>
</dbReference>
<keyword evidence="6" id="KW-0732">Signal</keyword>
<name>A0A6A6NUC5_9PEZI</name>
<dbReference type="InterPro" id="IPR027424">
    <property type="entry name" value="Glucose_Oxidase_domain_2"/>
</dbReference>
<dbReference type="AlphaFoldDB" id="A0A6A6NUC5"/>